<gene>
    <name evidence="3" type="ORF">D3875_17530</name>
</gene>
<reference evidence="3 4" key="1">
    <citation type="submission" date="2018-09" db="EMBL/GenBank/DDBJ databases">
        <authorList>
            <person name="Zhu H."/>
        </authorList>
    </citation>
    <scope>NUCLEOTIDE SEQUENCE [LARGE SCALE GENOMIC DNA]</scope>
    <source>
        <strain evidence="3 4">K2S05-167</strain>
    </source>
</reference>
<feature type="transmembrane region" description="Helical" evidence="1">
    <location>
        <begin position="107"/>
        <end position="132"/>
    </location>
</feature>
<keyword evidence="1" id="KW-0812">Transmembrane</keyword>
<dbReference type="RefSeq" id="WP_119765811.1">
    <property type="nucleotide sequence ID" value="NZ_QYUJ01000014.1"/>
</dbReference>
<dbReference type="AlphaFoldDB" id="A0A418VAI4"/>
<feature type="transmembrane region" description="Helical" evidence="1">
    <location>
        <begin position="356"/>
        <end position="379"/>
    </location>
</feature>
<evidence type="ECO:0000259" key="2">
    <source>
        <dbReference type="Pfam" id="PF01970"/>
    </source>
</evidence>
<sequence>MDALTSLFAGFETALHPMNLLYALIGVTLGTLVGVLPGIGPALTVALLLPVTAKLPPVSAFIMFAGIYYGGMFGGSTTSILLNTPGESASIITALEGNKMARRGRAAAALATAAIGSFIAGTIGTMLLTFFAPAIANIAVQIPPSAKFAMIMLAFVTISATFGNSPLRGLLSLFFGLSIGLIGTDLQSGQARFTLGFPELLDGIDFVTVVIGLFAIGETLYVASRYRKTQDVIKLEGGATMKRDDWRRSWGPWLRGTALGFPFGALPAGGAEIPTFLSYTLEKKLSKHPEEFGKGAIEGVAGPEAANNASAAGVLVPLLTLGLPTSATAAILLAAFQQYGLQPGPLLFMTNGDLVWGLIASLYIGNVMLLLLNLPLAGVWARLLLIPRPYLYAGILVFSTVGVYSLNNSVFDLVLLAIFGVIGYGMRRFDFPVTPAIIGVVLGPTAESFFRTALQQSNGDFSIFVRQPLTAFILFIVLLALVVPAILRLRARRAQPPIPPHTDAIMFDKE</sequence>
<feature type="transmembrane region" description="Helical" evidence="1">
    <location>
        <begin position="391"/>
        <end position="424"/>
    </location>
</feature>
<dbReference type="InterPro" id="IPR002823">
    <property type="entry name" value="DUF112_TM"/>
</dbReference>
<protein>
    <submittedName>
        <fullName evidence="3">Tripartite tricarboxylate transporter permease</fullName>
    </submittedName>
</protein>
<evidence type="ECO:0000256" key="1">
    <source>
        <dbReference type="SAM" id="Phobius"/>
    </source>
</evidence>
<dbReference type="PANTHER" id="PTHR35342">
    <property type="entry name" value="TRICARBOXYLIC TRANSPORT PROTEIN"/>
    <property type="match status" value="1"/>
</dbReference>
<feature type="transmembrane region" description="Helical" evidence="1">
    <location>
        <begin position="169"/>
        <end position="186"/>
    </location>
</feature>
<feature type="domain" description="DUF112" evidence="2">
    <location>
        <begin position="20"/>
        <end position="438"/>
    </location>
</feature>
<keyword evidence="1" id="KW-0472">Membrane</keyword>
<dbReference type="Proteomes" id="UP000286287">
    <property type="component" value="Unassembled WGS sequence"/>
</dbReference>
<feature type="transmembrane region" description="Helical" evidence="1">
    <location>
        <begin position="144"/>
        <end position="162"/>
    </location>
</feature>
<name>A0A418VAI4_9DEIO</name>
<dbReference type="Pfam" id="PF01970">
    <property type="entry name" value="TctA"/>
    <property type="match status" value="1"/>
</dbReference>
<evidence type="ECO:0000313" key="3">
    <source>
        <dbReference type="EMBL" id="RJF73077.1"/>
    </source>
</evidence>
<feature type="transmembrane region" description="Helical" evidence="1">
    <location>
        <begin position="206"/>
        <end position="224"/>
    </location>
</feature>
<evidence type="ECO:0000313" key="4">
    <source>
        <dbReference type="Proteomes" id="UP000286287"/>
    </source>
</evidence>
<feature type="transmembrane region" description="Helical" evidence="1">
    <location>
        <begin position="20"/>
        <end position="49"/>
    </location>
</feature>
<proteinExistence type="predicted"/>
<feature type="transmembrane region" description="Helical" evidence="1">
    <location>
        <begin position="314"/>
        <end position="336"/>
    </location>
</feature>
<feature type="transmembrane region" description="Helical" evidence="1">
    <location>
        <begin position="61"/>
        <end position="82"/>
    </location>
</feature>
<dbReference type="OrthoDB" id="9781349at2"/>
<dbReference type="PANTHER" id="PTHR35342:SF5">
    <property type="entry name" value="TRICARBOXYLIC TRANSPORT PROTEIN"/>
    <property type="match status" value="1"/>
</dbReference>
<organism evidence="3 4">
    <name type="scientific">Deinococcus cavernae</name>
    <dbReference type="NCBI Taxonomy" id="2320857"/>
    <lineage>
        <taxon>Bacteria</taxon>
        <taxon>Thermotogati</taxon>
        <taxon>Deinococcota</taxon>
        <taxon>Deinococci</taxon>
        <taxon>Deinococcales</taxon>
        <taxon>Deinococcaceae</taxon>
        <taxon>Deinococcus</taxon>
    </lineage>
</organism>
<keyword evidence="4" id="KW-1185">Reference proteome</keyword>
<dbReference type="EMBL" id="QYUJ01000014">
    <property type="protein sequence ID" value="RJF73077.1"/>
    <property type="molecule type" value="Genomic_DNA"/>
</dbReference>
<keyword evidence="1" id="KW-1133">Transmembrane helix</keyword>
<accession>A0A418VAI4</accession>
<feature type="transmembrane region" description="Helical" evidence="1">
    <location>
        <begin position="469"/>
        <end position="487"/>
    </location>
</feature>
<comment type="caution">
    <text evidence="3">The sequence shown here is derived from an EMBL/GenBank/DDBJ whole genome shotgun (WGS) entry which is preliminary data.</text>
</comment>